<evidence type="ECO:0000313" key="7">
    <source>
        <dbReference type="Proteomes" id="UP000624325"/>
    </source>
</evidence>
<dbReference type="InterPro" id="IPR013328">
    <property type="entry name" value="6PGD_dom2"/>
</dbReference>
<dbReference type="Gene3D" id="3.40.50.720">
    <property type="entry name" value="NAD(P)-binding Rossmann-like Domain"/>
    <property type="match status" value="1"/>
</dbReference>
<protein>
    <submittedName>
        <fullName evidence="6">3-hydroxyisobutyrate dehydrogenase</fullName>
    </submittedName>
</protein>
<keyword evidence="2" id="KW-0560">Oxidoreductase</keyword>
<dbReference type="PROSITE" id="PS00895">
    <property type="entry name" value="3_HYDROXYISOBUT_DH"/>
    <property type="match status" value="1"/>
</dbReference>
<reference evidence="6 7" key="1">
    <citation type="submission" date="2021-01" db="EMBL/GenBank/DDBJ databases">
        <title>Whole genome shotgun sequence of Asanoa iriomotensis NBRC 100142.</title>
        <authorList>
            <person name="Komaki H."/>
            <person name="Tamura T."/>
        </authorList>
    </citation>
    <scope>NUCLEOTIDE SEQUENCE [LARGE SCALE GENOMIC DNA]</scope>
    <source>
        <strain evidence="6 7">NBRC 100142</strain>
    </source>
</reference>
<comment type="caution">
    <text evidence="6">The sequence shown here is derived from an EMBL/GenBank/DDBJ whole genome shotgun (WGS) entry which is preliminary data.</text>
</comment>
<dbReference type="SUPFAM" id="SSF48179">
    <property type="entry name" value="6-phosphogluconate dehydrogenase C-terminal domain-like"/>
    <property type="match status" value="1"/>
</dbReference>
<dbReference type="EMBL" id="BONC01000014">
    <property type="protein sequence ID" value="GIF56428.1"/>
    <property type="molecule type" value="Genomic_DNA"/>
</dbReference>
<dbReference type="Pfam" id="PF03446">
    <property type="entry name" value="NAD_binding_2"/>
    <property type="match status" value="1"/>
</dbReference>
<dbReference type="Gene3D" id="1.10.1040.10">
    <property type="entry name" value="N-(1-d-carboxylethyl)-l-norvaline Dehydrogenase, domain 2"/>
    <property type="match status" value="1"/>
</dbReference>
<dbReference type="InterPro" id="IPR015815">
    <property type="entry name" value="HIBADH-related"/>
</dbReference>
<sequence length="304" mass="32208">MSVPRLAVIGLGNMGGGMARRLLGAGFPIAVHNRTRAKAEPLRSAGATVLETPTEAARAADVVLLSLSDEAAVDQILFGQLLEHLRPDTIVIDTSTVSPAYAREADARLRSRGIRRVEACVVGNPPMALAGQLRVFTAGEEGDAHEVRDVLAAIAQEIRHLGPAGQASMLKLAFNLLLGAQTAALAEAVAFCEQRGLDRDLVLAAIMNSGWRSPVLQFRADFMRNRRYDPAGFRASLMAKDLDLITTEAALGDLRLPLTETAGRLFHEAAERGLGEQDAAVVAEIVAPASPVRSTGDVVVAPVN</sequence>
<dbReference type="RefSeq" id="WP_239090669.1">
    <property type="nucleotide sequence ID" value="NZ_BAAALU010000006.1"/>
</dbReference>
<organism evidence="6 7">
    <name type="scientific">Asanoa iriomotensis</name>
    <dbReference type="NCBI Taxonomy" id="234613"/>
    <lineage>
        <taxon>Bacteria</taxon>
        <taxon>Bacillati</taxon>
        <taxon>Actinomycetota</taxon>
        <taxon>Actinomycetes</taxon>
        <taxon>Micromonosporales</taxon>
        <taxon>Micromonosporaceae</taxon>
        <taxon>Asanoa</taxon>
    </lineage>
</organism>
<feature type="domain" description="6-phosphogluconate dehydrogenase NADP-binding" evidence="4">
    <location>
        <begin position="6"/>
        <end position="162"/>
    </location>
</feature>
<gene>
    <name evidence="6" type="primary">mmsB</name>
    <name evidence="6" type="ORF">Air01nite_25230</name>
</gene>
<keyword evidence="7" id="KW-1185">Reference proteome</keyword>
<evidence type="ECO:0000259" key="5">
    <source>
        <dbReference type="Pfam" id="PF14833"/>
    </source>
</evidence>
<name>A0ABQ4C0X2_9ACTN</name>
<comment type="similarity">
    <text evidence="1">Belongs to the HIBADH-related family.</text>
</comment>
<proteinExistence type="inferred from homology"/>
<dbReference type="SUPFAM" id="SSF51735">
    <property type="entry name" value="NAD(P)-binding Rossmann-fold domains"/>
    <property type="match status" value="1"/>
</dbReference>
<dbReference type="InterPro" id="IPR002204">
    <property type="entry name" value="3-OH-isobutyrate_DH-rel_CS"/>
</dbReference>
<dbReference type="PANTHER" id="PTHR43060">
    <property type="entry name" value="3-HYDROXYISOBUTYRATE DEHYDROGENASE-LIKE 1, MITOCHONDRIAL-RELATED"/>
    <property type="match status" value="1"/>
</dbReference>
<dbReference type="PANTHER" id="PTHR43060:SF15">
    <property type="entry name" value="3-HYDROXYISOBUTYRATE DEHYDROGENASE-LIKE 1, MITOCHONDRIAL-RELATED"/>
    <property type="match status" value="1"/>
</dbReference>
<dbReference type="PIRSF" id="PIRSF000103">
    <property type="entry name" value="HIBADH"/>
    <property type="match status" value="1"/>
</dbReference>
<accession>A0ABQ4C0X2</accession>
<dbReference type="InterPro" id="IPR008927">
    <property type="entry name" value="6-PGluconate_DH-like_C_sf"/>
</dbReference>
<dbReference type="InterPro" id="IPR029154">
    <property type="entry name" value="HIBADH-like_NADP-bd"/>
</dbReference>
<evidence type="ECO:0000256" key="1">
    <source>
        <dbReference type="ARBA" id="ARBA00009080"/>
    </source>
</evidence>
<dbReference type="InterPro" id="IPR006115">
    <property type="entry name" value="6PGDH_NADP-bd"/>
</dbReference>
<evidence type="ECO:0000313" key="6">
    <source>
        <dbReference type="EMBL" id="GIF56428.1"/>
    </source>
</evidence>
<evidence type="ECO:0000256" key="2">
    <source>
        <dbReference type="ARBA" id="ARBA00023002"/>
    </source>
</evidence>
<dbReference type="Pfam" id="PF14833">
    <property type="entry name" value="NAD_binding_11"/>
    <property type="match status" value="1"/>
</dbReference>
<keyword evidence="3" id="KW-0520">NAD</keyword>
<feature type="domain" description="3-hydroxyisobutyrate dehydrogenase-like NAD-binding" evidence="5">
    <location>
        <begin position="165"/>
        <end position="282"/>
    </location>
</feature>
<dbReference type="Proteomes" id="UP000624325">
    <property type="component" value="Unassembled WGS sequence"/>
</dbReference>
<dbReference type="InterPro" id="IPR036291">
    <property type="entry name" value="NAD(P)-bd_dom_sf"/>
</dbReference>
<evidence type="ECO:0000256" key="3">
    <source>
        <dbReference type="ARBA" id="ARBA00023027"/>
    </source>
</evidence>
<evidence type="ECO:0000259" key="4">
    <source>
        <dbReference type="Pfam" id="PF03446"/>
    </source>
</evidence>